<keyword evidence="3" id="KW-1185">Reference proteome</keyword>
<gene>
    <name evidence="2" type="ORF">RR42_s3157</name>
</gene>
<accession>A0A0C4YNY8</accession>
<organism evidence="2 3">
    <name type="scientific">Cupriavidus basilensis</name>
    <dbReference type="NCBI Taxonomy" id="68895"/>
    <lineage>
        <taxon>Bacteria</taxon>
        <taxon>Pseudomonadati</taxon>
        <taxon>Pseudomonadota</taxon>
        <taxon>Betaproteobacteria</taxon>
        <taxon>Burkholderiales</taxon>
        <taxon>Burkholderiaceae</taxon>
        <taxon>Cupriavidus</taxon>
    </lineage>
</organism>
<evidence type="ECO:0000313" key="3">
    <source>
        <dbReference type="Proteomes" id="UP000031843"/>
    </source>
</evidence>
<dbReference type="EMBL" id="CP010537">
    <property type="protein sequence ID" value="AJG24738.1"/>
    <property type="molecule type" value="Genomic_DNA"/>
</dbReference>
<dbReference type="STRING" id="68895.RR42_s3157"/>
<name>A0A0C4YNY8_9BURK</name>
<dbReference type="SUPFAM" id="SSF54427">
    <property type="entry name" value="NTF2-like"/>
    <property type="match status" value="1"/>
</dbReference>
<dbReference type="AlphaFoldDB" id="A0A0C4YNY8"/>
<dbReference type="Proteomes" id="UP000031843">
    <property type="component" value="Chromosome secondary"/>
</dbReference>
<reference evidence="2 3" key="1">
    <citation type="journal article" date="2015" name="Genome Announc.">
        <title>Complete Genome Sequence of Cupriavidus basilensis 4G11, Isolated from the Oak Ridge Field Research Center Site.</title>
        <authorList>
            <person name="Ray J."/>
            <person name="Waters R.J."/>
            <person name="Skerker J.M."/>
            <person name="Kuehl J.V."/>
            <person name="Price M.N."/>
            <person name="Huang J."/>
            <person name="Chakraborty R."/>
            <person name="Arkin A.P."/>
            <person name="Deutschbauer A."/>
        </authorList>
    </citation>
    <scope>NUCLEOTIDE SEQUENCE [LARGE SCALE GENOMIC DNA]</scope>
    <source>
        <strain evidence="2">4G11</strain>
    </source>
</reference>
<dbReference type="InterPro" id="IPR037401">
    <property type="entry name" value="SnoaL-like"/>
</dbReference>
<dbReference type="OrthoDB" id="1163083at2"/>
<evidence type="ECO:0000313" key="2">
    <source>
        <dbReference type="EMBL" id="AJG24738.1"/>
    </source>
</evidence>
<evidence type="ECO:0000259" key="1">
    <source>
        <dbReference type="Pfam" id="PF12680"/>
    </source>
</evidence>
<dbReference type="Gene3D" id="3.10.450.50">
    <property type="match status" value="1"/>
</dbReference>
<feature type="domain" description="SnoaL-like" evidence="1">
    <location>
        <begin position="17"/>
        <end position="109"/>
    </location>
</feature>
<dbReference type="KEGG" id="cbw:RR42_s3157"/>
<protein>
    <recommendedName>
        <fullName evidence="1">SnoaL-like domain-containing protein</fullName>
    </recommendedName>
</protein>
<dbReference type="InterPro" id="IPR032710">
    <property type="entry name" value="NTF2-like_dom_sf"/>
</dbReference>
<proteinExistence type="predicted"/>
<sequence length="145" mass="15670">MTQATLSAAAQASLAIWHRMIATHSMSDLDSIVADEVVFHSPVAHTAYPGRVALRMVLESVNQVFQDFRYHRTFVSDDGRSVVLEFSATVDGKSVKAIDMIRFNDAGKIDDFEVMVRPKSGLDALAAAMGARLASQKSVLQGASA</sequence>
<dbReference type="Pfam" id="PF12680">
    <property type="entry name" value="SnoaL_2"/>
    <property type="match status" value="1"/>
</dbReference>